<comment type="similarity">
    <text evidence="10">Belongs to the protein kinase superfamily.</text>
</comment>
<evidence type="ECO:0000256" key="10">
    <source>
        <dbReference type="RuleBase" id="RU000304"/>
    </source>
</evidence>
<dbReference type="PROSITE" id="PS00108">
    <property type="entry name" value="PROTEIN_KINASE_ST"/>
    <property type="match status" value="1"/>
</dbReference>
<keyword evidence="2 10" id="KW-0723">Serine/threonine-protein kinase</keyword>
<dbReference type="GO" id="GO:0005524">
    <property type="term" value="F:ATP binding"/>
    <property type="evidence" value="ECO:0007669"/>
    <property type="project" value="UniProtKB-UniRule"/>
</dbReference>
<dbReference type="PANTHER" id="PTHR24361">
    <property type="entry name" value="MITOGEN-ACTIVATED KINASE KINASE KINASE"/>
    <property type="match status" value="1"/>
</dbReference>
<comment type="caution">
    <text evidence="12">The sequence shown here is derived from an EMBL/GenBank/DDBJ whole genome shotgun (WGS) entry which is preliminary data.</text>
</comment>
<dbReference type="Gene3D" id="1.10.510.10">
    <property type="entry name" value="Transferase(Phosphotransferase) domain 1"/>
    <property type="match status" value="1"/>
</dbReference>
<evidence type="ECO:0000256" key="5">
    <source>
        <dbReference type="ARBA" id="ARBA00022777"/>
    </source>
</evidence>
<dbReference type="InterPro" id="IPR008271">
    <property type="entry name" value="Ser/Thr_kinase_AS"/>
</dbReference>
<comment type="catalytic activity">
    <reaction evidence="7">
        <text>L-threonyl-[protein] + ATP = O-phospho-L-threonyl-[protein] + ADP + H(+)</text>
        <dbReference type="Rhea" id="RHEA:46608"/>
        <dbReference type="Rhea" id="RHEA-COMP:11060"/>
        <dbReference type="Rhea" id="RHEA-COMP:11605"/>
        <dbReference type="ChEBI" id="CHEBI:15378"/>
        <dbReference type="ChEBI" id="CHEBI:30013"/>
        <dbReference type="ChEBI" id="CHEBI:30616"/>
        <dbReference type="ChEBI" id="CHEBI:61977"/>
        <dbReference type="ChEBI" id="CHEBI:456216"/>
        <dbReference type="EC" id="2.7.11.1"/>
    </reaction>
</comment>
<evidence type="ECO:0000256" key="4">
    <source>
        <dbReference type="ARBA" id="ARBA00022741"/>
    </source>
</evidence>
<evidence type="ECO:0000256" key="2">
    <source>
        <dbReference type="ARBA" id="ARBA00022527"/>
    </source>
</evidence>
<dbReference type="InterPro" id="IPR053235">
    <property type="entry name" value="Ser_Thr_kinase"/>
</dbReference>
<dbReference type="STRING" id="857340.A0A086TGD3"/>
<dbReference type="SUPFAM" id="SSF56112">
    <property type="entry name" value="Protein kinase-like (PK-like)"/>
    <property type="match status" value="1"/>
</dbReference>
<evidence type="ECO:0000256" key="1">
    <source>
        <dbReference type="ARBA" id="ARBA00012513"/>
    </source>
</evidence>
<protein>
    <recommendedName>
        <fullName evidence="1">non-specific serine/threonine protein kinase</fullName>
        <ecNumber evidence="1">2.7.11.1</ecNumber>
    </recommendedName>
</protein>
<keyword evidence="3" id="KW-0808">Transferase</keyword>
<evidence type="ECO:0000256" key="6">
    <source>
        <dbReference type="ARBA" id="ARBA00022840"/>
    </source>
</evidence>
<gene>
    <name evidence="12" type="ORF">ACRE_005510</name>
</gene>
<dbReference type="EC" id="2.7.11.1" evidence="1"/>
<reference evidence="13" key="1">
    <citation type="journal article" date="2014" name="Genome Announc.">
        <title>Genome sequence and annotation of Acremonium chrysogenum, producer of the beta-lactam antibiotic cephalosporin C.</title>
        <authorList>
            <person name="Terfehr D."/>
            <person name="Dahlmann T.A."/>
            <person name="Specht T."/>
            <person name="Zadra I."/>
            <person name="Kuernsteiner H."/>
            <person name="Kueck U."/>
        </authorList>
    </citation>
    <scope>NUCLEOTIDE SEQUENCE [LARGE SCALE GENOMIC DNA]</scope>
    <source>
        <strain evidence="13">ATCC 11550 / CBS 779.69 / DSM 880 / IAM 14645 / JCM 23072 / IMI 49137</strain>
    </source>
</reference>
<feature type="domain" description="Protein kinase" evidence="11">
    <location>
        <begin position="50"/>
        <end position="334"/>
    </location>
</feature>
<sequence length="358" mass="39825">MASWADDIWWEGPARELNPYQPFAAEFPGLLCWDPQDENVSRLLTCQVPYLRGRELGVGGFAKVYKVLRKTDGSIFAGKTSNMTEKLREEARILRQLNDVSPLTLYVPPSSPFSQTLIKGQDHILRCEGLYEDEDAPEATMLLTEICAGGNLNTHINNSTGGMAPGQILRVIVQVAAALDYLHGQSLFHSDVKPKNIFIRSFRPMNVALGDCADVKSVPYGGKLEGTPRFYSPEMVSNKRNTGPADDVWALGVGTLMMVNQQPRMRYVRESRRDVPQLREYTRRCIEHAAELSRLNPGHGIVTLMGRMLAGSAQQRITAGELRVAAGDALERWVNEHGGEDGELGIKAPEGFRPVEFW</sequence>
<dbReference type="InterPro" id="IPR011009">
    <property type="entry name" value="Kinase-like_dom_sf"/>
</dbReference>
<evidence type="ECO:0000313" key="13">
    <source>
        <dbReference type="Proteomes" id="UP000029964"/>
    </source>
</evidence>
<evidence type="ECO:0000256" key="3">
    <source>
        <dbReference type="ARBA" id="ARBA00022679"/>
    </source>
</evidence>
<dbReference type="InterPro" id="IPR000719">
    <property type="entry name" value="Prot_kinase_dom"/>
</dbReference>
<dbReference type="HOGENOM" id="CLU_073118_0_0_1"/>
<comment type="catalytic activity">
    <reaction evidence="8">
        <text>L-seryl-[protein] + ATP = O-phospho-L-seryl-[protein] + ADP + H(+)</text>
        <dbReference type="Rhea" id="RHEA:17989"/>
        <dbReference type="Rhea" id="RHEA-COMP:9863"/>
        <dbReference type="Rhea" id="RHEA-COMP:11604"/>
        <dbReference type="ChEBI" id="CHEBI:15378"/>
        <dbReference type="ChEBI" id="CHEBI:29999"/>
        <dbReference type="ChEBI" id="CHEBI:30616"/>
        <dbReference type="ChEBI" id="CHEBI:83421"/>
        <dbReference type="ChEBI" id="CHEBI:456216"/>
        <dbReference type="EC" id="2.7.11.1"/>
    </reaction>
</comment>
<dbReference type="InterPro" id="IPR017441">
    <property type="entry name" value="Protein_kinase_ATP_BS"/>
</dbReference>
<dbReference type="Proteomes" id="UP000029964">
    <property type="component" value="Unassembled WGS sequence"/>
</dbReference>
<evidence type="ECO:0000256" key="8">
    <source>
        <dbReference type="ARBA" id="ARBA00048679"/>
    </source>
</evidence>
<evidence type="ECO:0000256" key="7">
    <source>
        <dbReference type="ARBA" id="ARBA00047899"/>
    </source>
</evidence>
<keyword evidence="5 12" id="KW-0418">Kinase</keyword>
<dbReference type="PANTHER" id="PTHR24361:SF433">
    <property type="entry name" value="PROTEIN KINASE DOMAIN-CONTAINING PROTEIN"/>
    <property type="match status" value="1"/>
</dbReference>
<evidence type="ECO:0000259" key="11">
    <source>
        <dbReference type="PROSITE" id="PS50011"/>
    </source>
</evidence>
<dbReference type="Pfam" id="PF00069">
    <property type="entry name" value="Pkinase"/>
    <property type="match status" value="1"/>
</dbReference>
<dbReference type="EMBL" id="JPKY01000003">
    <property type="protein sequence ID" value="KFH48415.1"/>
    <property type="molecule type" value="Genomic_DNA"/>
</dbReference>
<dbReference type="CDD" id="cd00180">
    <property type="entry name" value="PKc"/>
    <property type="match status" value="1"/>
</dbReference>
<organism evidence="12 13">
    <name type="scientific">Hapsidospora chrysogenum (strain ATCC 11550 / CBS 779.69 / DSM 880 / IAM 14645 / JCM 23072 / IMI 49137)</name>
    <name type="common">Acremonium chrysogenum</name>
    <dbReference type="NCBI Taxonomy" id="857340"/>
    <lineage>
        <taxon>Eukaryota</taxon>
        <taxon>Fungi</taxon>
        <taxon>Dikarya</taxon>
        <taxon>Ascomycota</taxon>
        <taxon>Pezizomycotina</taxon>
        <taxon>Sordariomycetes</taxon>
        <taxon>Hypocreomycetidae</taxon>
        <taxon>Hypocreales</taxon>
        <taxon>Bionectriaceae</taxon>
        <taxon>Hapsidospora</taxon>
    </lineage>
</organism>
<feature type="binding site" evidence="9">
    <location>
        <position position="79"/>
    </location>
    <ligand>
        <name>ATP</name>
        <dbReference type="ChEBI" id="CHEBI:30616"/>
    </ligand>
</feature>
<name>A0A086TGD3_HAPC1</name>
<dbReference type="GO" id="GO:0004674">
    <property type="term" value="F:protein serine/threonine kinase activity"/>
    <property type="evidence" value="ECO:0007669"/>
    <property type="project" value="UniProtKB-KW"/>
</dbReference>
<evidence type="ECO:0000256" key="9">
    <source>
        <dbReference type="PROSITE-ProRule" id="PRU10141"/>
    </source>
</evidence>
<dbReference type="Gene3D" id="3.30.200.20">
    <property type="entry name" value="Phosphorylase Kinase, domain 1"/>
    <property type="match status" value="1"/>
</dbReference>
<keyword evidence="6 9" id="KW-0067">ATP-binding</keyword>
<dbReference type="PROSITE" id="PS50011">
    <property type="entry name" value="PROTEIN_KINASE_DOM"/>
    <property type="match status" value="1"/>
</dbReference>
<keyword evidence="4 9" id="KW-0547">Nucleotide-binding</keyword>
<proteinExistence type="inferred from homology"/>
<dbReference type="SMART" id="SM00220">
    <property type="entry name" value="S_TKc"/>
    <property type="match status" value="1"/>
</dbReference>
<evidence type="ECO:0000313" key="12">
    <source>
        <dbReference type="EMBL" id="KFH48415.1"/>
    </source>
</evidence>
<accession>A0A086TGD3</accession>
<dbReference type="OrthoDB" id="10252171at2759"/>
<dbReference type="PROSITE" id="PS00107">
    <property type="entry name" value="PROTEIN_KINASE_ATP"/>
    <property type="match status" value="1"/>
</dbReference>
<dbReference type="GO" id="GO:0005737">
    <property type="term" value="C:cytoplasm"/>
    <property type="evidence" value="ECO:0007669"/>
    <property type="project" value="TreeGrafter"/>
</dbReference>
<keyword evidence="13" id="KW-1185">Reference proteome</keyword>
<dbReference type="AlphaFoldDB" id="A0A086TGD3"/>